<dbReference type="AlphaFoldDB" id="S9TD00"/>
<evidence type="ECO:0000313" key="2">
    <source>
        <dbReference type="Proteomes" id="UP000015354"/>
    </source>
</evidence>
<gene>
    <name evidence="1" type="ORF">STCU_11682</name>
</gene>
<dbReference type="Proteomes" id="UP000015354">
    <property type="component" value="Unassembled WGS sequence"/>
</dbReference>
<evidence type="ECO:0000313" key="1">
    <source>
        <dbReference type="EMBL" id="EPY15902.1"/>
    </source>
</evidence>
<sequence>MWRLHRHRRRARALALLRRCIMRHVVRRRCRSQGCRMVHALSWSPAILIQRAYRRHALRVEACVALNFLQLRKMEPHYWARVVDVRETQLEALNAVLPPVPSRSMNVISPQEEPPTSRTTRRFTLNQELDVCSYALAGPLPEPLLRTELRKAIYVDLHRSARGAAPAHDEDDSVAAQDQGSLPQVVQQQLRVAVLLSAEVLTAILDNVCFVASEFQRKPLLRSHLRGRERMIVPY</sequence>
<reference evidence="1 2" key="1">
    <citation type="journal article" date="2013" name="PLoS ONE">
        <title>Predicting the Proteins of Angomonas deanei, Strigomonas culicis and Their Respective Endosymbionts Reveals New Aspects of the Trypanosomatidae Family.</title>
        <authorList>
            <person name="Motta M.C."/>
            <person name="Martins A.C."/>
            <person name="de Souza S.S."/>
            <person name="Catta-Preta C.M."/>
            <person name="Silva R."/>
            <person name="Klein C.C."/>
            <person name="de Almeida L.G."/>
            <person name="de Lima Cunha O."/>
            <person name="Ciapina L.P."/>
            <person name="Brocchi M."/>
            <person name="Colabardini A.C."/>
            <person name="de Araujo Lima B."/>
            <person name="Machado C.R."/>
            <person name="de Almeida Soares C.M."/>
            <person name="Probst C.M."/>
            <person name="de Menezes C.B."/>
            <person name="Thompson C.E."/>
            <person name="Bartholomeu D.C."/>
            <person name="Gradia D.F."/>
            <person name="Pavoni D.P."/>
            <person name="Grisard E.C."/>
            <person name="Fantinatti-Garboggini F."/>
            <person name="Marchini F.K."/>
            <person name="Rodrigues-Luiz G.F."/>
            <person name="Wagner G."/>
            <person name="Goldman G.H."/>
            <person name="Fietto J.L."/>
            <person name="Elias M.C."/>
            <person name="Goldman M.H."/>
            <person name="Sagot M.F."/>
            <person name="Pereira M."/>
            <person name="Stoco P.H."/>
            <person name="de Mendonca-Neto R.P."/>
            <person name="Teixeira S.M."/>
            <person name="Maciel T.E."/>
            <person name="de Oliveira Mendes T.A."/>
            <person name="Urmenyi T.P."/>
            <person name="de Souza W."/>
            <person name="Schenkman S."/>
            <person name="de Vasconcelos A.T."/>
        </authorList>
    </citation>
    <scope>NUCLEOTIDE SEQUENCE [LARGE SCALE GENOMIC DNA]</scope>
</reference>
<protein>
    <submittedName>
        <fullName evidence="1">Uncharacterized protein</fullName>
    </submittedName>
</protein>
<keyword evidence="2" id="KW-1185">Reference proteome</keyword>
<proteinExistence type="predicted"/>
<accession>S9TD00</accession>
<dbReference type="EMBL" id="ATMH01011673">
    <property type="protein sequence ID" value="EPY15902.1"/>
    <property type="molecule type" value="Genomic_DNA"/>
</dbReference>
<name>S9TD00_9TRYP</name>
<comment type="caution">
    <text evidence="1">The sequence shown here is derived from an EMBL/GenBank/DDBJ whole genome shotgun (WGS) entry which is preliminary data.</text>
</comment>
<organism evidence="1 2">
    <name type="scientific">Strigomonas culicis</name>
    <dbReference type="NCBI Taxonomy" id="28005"/>
    <lineage>
        <taxon>Eukaryota</taxon>
        <taxon>Discoba</taxon>
        <taxon>Euglenozoa</taxon>
        <taxon>Kinetoplastea</taxon>
        <taxon>Metakinetoplastina</taxon>
        <taxon>Trypanosomatida</taxon>
        <taxon>Trypanosomatidae</taxon>
        <taxon>Strigomonadinae</taxon>
        <taxon>Strigomonas</taxon>
    </lineage>
</organism>